<dbReference type="RefSeq" id="WP_186892880.1">
    <property type="nucleotide sequence ID" value="NZ_WJBE01000001.1"/>
</dbReference>
<organism evidence="10 11">
    <name type="scientific">Acetobacterium malicum</name>
    <dbReference type="NCBI Taxonomy" id="52692"/>
    <lineage>
        <taxon>Bacteria</taxon>
        <taxon>Bacillati</taxon>
        <taxon>Bacillota</taxon>
        <taxon>Clostridia</taxon>
        <taxon>Eubacteriales</taxon>
        <taxon>Eubacteriaceae</taxon>
        <taxon>Acetobacterium</taxon>
    </lineage>
</organism>
<reference evidence="10 11" key="1">
    <citation type="journal article" date="2020" name="mSystems">
        <title>Defining Genomic and Predicted Metabolic Features of the Acetobacterium Genus.</title>
        <authorList>
            <person name="Ross D.E."/>
            <person name="Marshall C.W."/>
            <person name="Gulliver D."/>
            <person name="May H.D."/>
            <person name="Norman R.S."/>
        </authorList>
    </citation>
    <scope>NUCLEOTIDE SEQUENCE [LARGE SCALE GENOMIC DNA]</scope>
    <source>
        <strain evidence="10 11">DSM 4132</strain>
    </source>
</reference>
<sequence>MMSETIQKYYQTGNYQVLRQFKSKKNRVQLIEISAGQQVIRLIEKTFTEAVALKKELSMLNLLHEMAFSVPECLGQFDRVLLYEYLGGMTLCEKLEIAEVCEPDLFSGPVNRDSEITALLKKTIDWLNRLHQKTGLTFYDINLRNFIVRDNLIYAIDYEDFSKLKPAVDYGRLLAFILTYKPVFTEWKKALIRELEDYLNNEIKVNMDEVRHEKERELARISERRAKLV</sequence>
<keyword evidence="5" id="KW-0418">Kinase</keyword>
<evidence type="ECO:0000256" key="8">
    <source>
        <dbReference type="ARBA" id="ARBA00048679"/>
    </source>
</evidence>
<evidence type="ECO:0000256" key="5">
    <source>
        <dbReference type="ARBA" id="ARBA00022777"/>
    </source>
</evidence>
<dbReference type="EMBL" id="WJBE01000001">
    <property type="protein sequence ID" value="MBC3898126.1"/>
    <property type="molecule type" value="Genomic_DNA"/>
</dbReference>
<dbReference type="EC" id="2.7.11.1" evidence="1"/>
<keyword evidence="4" id="KW-0547">Nucleotide-binding</keyword>
<evidence type="ECO:0000256" key="6">
    <source>
        <dbReference type="ARBA" id="ARBA00022840"/>
    </source>
</evidence>
<keyword evidence="11" id="KW-1185">Reference proteome</keyword>
<comment type="catalytic activity">
    <reaction evidence="8">
        <text>L-seryl-[protein] + ATP = O-phospho-L-seryl-[protein] + ADP + H(+)</text>
        <dbReference type="Rhea" id="RHEA:17989"/>
        <dbReference type="Rhea" id="RHEA-COMP:9863"/>
        <dbReference type="Rhea" id="RHEA-COMP:11604"/>
        <dbReference type="ChEBI" id="CHEBI:15378"/>
        <dbReference type="ChEBI" id="CHEBI:29999"/>
        <dbReference type="ChEBI" id="CHEBI:30616"/>
        <dbReference type="ChEBI" id="CHEBI:83421"/>
        <dbReference type="ChEBI" id="CHEBI:456216"/>
        <dbReference type="EC" id="2.7.11.1"/>
    </reaction>
</comment>
<gene>
    <name evidence="10" type="ORF">GH811_00670</name>
</gene>
<keyword evidence="2" id="KW-0723">Serine/threonine-protein kinase</keyword>
<evidence type="ECO:0000259" key="9">
    <source>
        <dbReference type="Pfam" id="PF01163"/>
    </source>
</evidence>
<proteinExistence type="predicted"/>
<comment type="catalytic activity">
    <reaction evidence="7">
        <text>L-threonyl-[protein] + ATP = O-phospho-L-threonyl-[protein] + ADP + H(+)</text>
        <dbReference type="Rhea" id="RHEA:46608"/>
        <dbReference type="Rhea" id="RHEA-COMP:11060"/>
        <dbReference type="Rhea" id="RHEA-COMP:11605"/>
        <dbReference type="ChEBI" id="CHEBI:15378"/>
        <dbReference type="ChEBI" id="CHEBI:30013"/>
        <dbReference type="ChEBI" id="CHEBI:30616"/>
        <dbReference type="ChEBI" id="CHEBI:61977"/>
        <dbReference type="ChEBI" id="CHEBI:456216"/>
        <dbReference type="EC" id="2.7.11.1"/>
    </reaction>
</comment>
<evidence type="ECO:0000313" key="11">
    <source>
        <dbReference type="Proteomes" id="UP000622405"/>
    </source>
</evidence>
<protein>
    <recommendedName>
        <fullName evidence="1">non-specific serine/threonine protein kinase</fullName>
        <ecNumber evidence="1">2.7.11.1</ecNumber>
    </recommendedName>
</protein>
<dbReference type="SUPFAM" id="SSF56112">
    <property type="entry name" value="Protein kinase-like (PK-like)"/>
    <property type="match status" value="1"/>
</dbReference>
<accession>A0ABR6YSI1</accession>
<keyword evidence="3" id="KW-0808">Transferase</keyword>
<dbReference type="InterPro" id="IPR018934">
    <property type="entry name" value="RIO_dom"/>
</dbReference>
<evidence type="ECO:0000256" key="2">
    <source>
        <dbReference type="ARBA" id="ARBA00022527"/>
    </source>
</evidence>
<keyword evidence="6" id="KW-0067">ATP-binding</keyword>
<evidence type="ECO:0000256" key="7">
    <source>
        <dbReference type="ARBA" id="ARBA00047899"/>
    </source>
</evidence>
<dbReference type="InterPro" id="IPR011009">
    <property type="entry name" value="Kinase-like_dom_sf"/>
</dbReference>
<dbReference type="Proteomes" id="UP000622405">
    <property type="component" value="Unassembled WGS sequence"/>
</dbReference>
<evidence type="ECO:0000256" key="1">
    <source>
        <dbReference type="ARBA" id="ARBA00012513"/>
    </source>
</evidence>
<feature type="domain" description="RIO-type" evidence="9">
    <location>
        <begin position="48"/>
        <end position="158"/>
    </location>
</feature>
<evidence type="ECO:0000256" key="3">
    <source>
        <dbReference type="ARBA" id="ARBA00022679"/>
    </source>
</evidence>
<dbReference type="Pfam" id="PF01163">
    <property type="entry name" value="RIO1"/>
    <property type="match status" value="1"/>
</dbReference>
<name>A0ABR6YSI1_9FIRM</name>
<comment type="caution">
    <text evidence="10">The sequence shown here is derived from an EMBL/GenBank/DDBJ whole genome shotgun (WGS) entry which is preliminary data.</text>
</comment>
<evidence type="ECO:0000256" key="4">
    <source>
        <dbReference type="ARBA" id="ARBA00022741"/>
    </source>
</evidence>
<evidence type="ECO:0000313" key="10">
    <source>
        <dbReference type="EMBL" id="MBC3898126.1"/>
    </source>
</evidence>